<gene>
    <name evidence="2" type="ORF">FWILDA_LOCUS6838</name>
</gene>
<reference evidence="2" key="1">
    <citation type="submission" date="2022-08" db="EMBL/GenBank/DDBJ databases">
        <authorList>
            <person name="Kallberg Y."/>
            <person name="Tangrot J."/>
            <person name="Rosling A."/>
        </authorList>
    </citation>
    <scope>NUCLEOTIDE SEQUENCE</scope>
    <source>
        <strain evidence="2">Wild A</strain>
    </source>
</reference>
<keyword evidence="3" id="KW-1185">Reference proteome</keyword>
<sequence length="540" mass="62312">MISGTVTPYTDAWQWSFHRFYTSILYSGDSPKVFNEIFDKWNISLNFIRKHDSTPESIVNFVKELIEYNDSKEFRELREACEQNFHTHVLSYISTSDLSEDDDDHENIGKTRQRSYLSDDDYELSSFDSEIVPVSLTNVFREISDECSYSDSDELKDNTIESGTSTKEVENKRPTTKKRQYITQDIASDALKAYQMRVLPGDKLIYDYMDVLDYKLDEAGNSPISIGVINFYNTDCTKYLPLDYKMFIANQLQDKEIKAVNFTNGRAIDKFLVNCEEGVMQFLDKFKHIKDLESLGRCLGENLINYSTASNDLIYVQHLLQHFYFLYKNDTLLQAMSEREYNSHIWTPLLRNAFLGKTDIKFNYGELASISYNKLKEILNIAGKSGPKLDGKAFLGSLGTEVLAQEDGILNTRGKRKGDLRKLEYCTKVILTALYISLPTTAKARIIDIETYRLQSNGFQLTISASKYLFEDTIITMNLQDIEVPRTVEAFSKLITAIKVILSWKARTRKNTDVFYEVLEEGHGRLKNEEQFTPKKFSIN</sequence>
<name>A0A9W4SPY1_9GLOM</name>
<dbReference type="OrthoDB" id="2324124at2759"/>
<evidence type="ECO:0000313" key="2">
    <source>
        <dbReference type="EMBL" id="CAI2174928.1"/>
    </source>
</evidence>
<evidence type="ECO:0000313" key="3">
    <source>
        <dbReference type="Proteomes" id="UP001153678"/>
    </source>
</evidence>
<accession>A0A9W4SPY1</accession>
<dbReference type="AlphaFoldDB" id="A0A9W4SPY1"/>
<feature type="region of interest" description="Disordered" evidence="1">
    <location>
        <begin position="151"/>
        <end position="176"/>
    </location>
</feature>
<protein>
    <submittedName>
        <fullName evidence="2">3223_t:CDS:1</fullName>
    </submittedName>
</protein>
<organism evidence="2 3">
    <name type="scientific">Funneliformis geosporum</name>
    <dbReference type="NCBI Taxonomy" id="1117311"/>
    <lineage>
        <taxon>Eukaryota</taxon>
        <taxon>Fungi</taxon>
        <taxon>Fungi incertae sedis</taxon>
        <taxon>Mucoromycota</taxon>
        <taxon>Glomeromycotina</taxon>
        <taxon>Glomeromycetes</taxon>
        <taxon>Glomerales</taxon>
        <taxon>Glomeraceae</taxon>
        <taxon>Funneliformis</taxon>
    </lineage>
</organism>
<dbReference type="Proteomes" id="UP001153678">
    <property type="component" value="Unassembled WGS sequence"/>
</dbReference>
<dbReference type="EMBL" id="CAMKVN010001283">
    <property type="protein sequence ID" value="CAI2174928.1"/>
    <property type="molecule type" value="Genomic_DNA"/>
</dbReference>
<evidence type="ECO:0000256" key="1">
    <source>
        <dbReference type="SAM" id="MobiDB-lite"/>
    </source>
</evidence>
<proteinExistence type="predicted"/>
<comment type="caution">
    <text evidence="2">The sequence shown here is derived from an EMBL/GenBank/DDBJ whole genome shotgun (WGS) entry which is preliminary data.</text>
</comment>